<accession>A0A4Y2GT69</accession>
<keyword evidence="3" id="KW-1185">Reference proteome</keyword>
<name>A0A4Y2GT69_ARAVE</name>
<sequence>MKSEEGIASSDVDIVIYLTTVQNYEAPLKTSRRVASKRGQLEGYFVMDLVISNRGQMTRMAPELSHPSFRTTPTGGSLAFEVRFNVHWDHIYGGSSVECEPGTLKPWSQDFTTRPRRSPGS</sequence>
<evidence type="ECO:0000313" key="2">
    <source>
        <dbReference type="EMBL" id="GBM56005.1"/>
    </source>
</evidence>
<proteinExistence type="predicted"/>
<dbReference type="Proteomes" id="UP000499080">
    <property type="component" value="Unassembled WGS sequence"/>
</dbReference>
<reference evidence="2 3" key="1">
    <citation type="journal article" date="2019" name="Sci. Rep.">
        <title>Orb-weaving spider Araneus ventricosus genome elucidates the spidroin gene catalogue.</title>
        <authorList>
            <person name="Kono N."/>
            <person name="Nakamura H."/>
            <person name="Ohtoshi R."/>
            <person name="Moran D.A.P."/>
            <person name="Shinohara A."/>
            <person name="Yoshida Y."/>
            <person name="Fujiwara M."/>
            <person name="Mori M."/>
            <person name="Tomita M."/>
            <person name="Arakawa K."/>
        </authorList>
    </citation>
    <scope>NUCLEOTIDE SEQUENCE [LARGE SCALE GENOMIC DNA]</scope>
</reference>
<protein>
    <submittedName>
        <fullName evidence="2">Uncharacterized protein</fullName>
    </submittedName>
</protein>
<comment type="caution">
    <text evidence="2">The sequence shown here is derived from an EMBL/GenBank/DDBJ whole genome shotgun (WGS) entry which is preliminary data.</text>
</comment>
<gene>
    <name evidence="2" type="ORF">AVEN_45149_1</name>
</gene>
<evidence type="ECO:0000256" key="1">
    <source>
        <dbReference type="SAM" id="MobiDB-lite"/>
    </source>
</evidence>
<organism evidence="2 3">
    <name type="scientific">Araneus ventricosus</name>
    <name type="common">Orbweaver spider</name>
    <name type="synonym">Epeira ventricosa</name>
    <dbReference type="NCBI Taxonomy" id="182803"/>
    <lineage>
        <taxon>Eukaryota</taxon>
        <taxon>Metazoa</taxon>
        <taxon>Ecdysozoa</taxon>
        <taxon>Arthropoda</taxon>
        <taxon>Chelicerata</taxon>
        <taxon>Arachnida</taxon>
        <taxon>Araneae</taxon>
        <taxon>Araneomorphae</taxon>
        <taxon>Entelegynae</taxon>
        <taxon>Araneoidea</taxon>
        <taxon>Araneidae</taxon>
        <taxon>Araneus</taxon>
    </lineage>
</organism>
<evidence type="ECO:0000313" key="3">
    <source>
        <dbReference type="Proteomes" id="UP000499080"/>
    </source>
</evidence>
<dbReference type="AlphaFoldDB" id="A0A4Y2GT69"/>
<dbReference type="EMBL" id="BGPR01001523">
    <property type="protein sequence ID" value="GBM56005.1"/>
    <property type="molecule type" value="Genomic_DNA"/>
</dbReference>
<feature type="region of interest" description="Disordered" evidence="1">
    <location>
        <begin position="101"/>
        <end position="121"/>
    </location>
</feature>